<dbReference type="RefSeq" id="WP_114340055.1">
    <property type="nucleotide sequence ID" value="NZ_QPID01000020.1"/>
</dbReference>
<dbReference type="CDD" id="cd00093">
    <property type="entry name" value="HTH_XRE"/>
    <property type="match status" value="1"/>
</dbReference>
<proteinExistence type="predicted"/>
<name>A0A368MY74_9GAMM</name>
<reference evidence="2 3" key="1">
    <citation type="submission" date="2018-07" db="EMBL/GenBank/DDBJ databases">
        <title>Corallincola holothuriorum sp. nov., a new facultative anaerobe isolated from sea cucumber Apostichopus japonicus.</title>
        <authorList>
            <person name="Xia H."/>
        </authorList>
    </citation>
    <scope>NUCLEOTIDE SEQUENCE [LARGE SCALE GENOMIC DNA]</scope>
    <source>
        <strain evidence="2 3">C4</strain>
    </source>
</reference>
<comment type="caution">
    <text evidence="2">The sequence shown here is derived from an EMBL/GenBank/DDBJ whole genome shotgun (WGS) entry which is preliminary data.</text>
</comment>
<dbReference type="InterPro" id="IPR001387">
    <property type="entry name" value="Cro/C1-type_HTH"/>
</dbReference>
<dbReference type="PROSITE" id="PS50943">
    <property type="entry name" value="HTH_CROC1"/>
    <property type="match status" value="1"/>
</dbReference>
<dbReference type="InterPro" id="IPR010982">
    <property type="entry name" value="Lambda_DNA-bd_dom_sf"/>
</dbReference>
<organism evidence="2 3">
    <name type="scientific">Corallincola holothuriorum</name>
    <dbReference type="NCBI Taxonomy" id="2282215"/>
    <lineage>
        <taxon>Bacteria</taxon>
        <taxon>Pseudomonadati</taxon>
        <taxon>Pseudomonadota</taxon>
        <taxon>Gammaproteobacteria</taxon>
        <taxon>Alteromonadales</taxon>
        <taxon>Psychromonadaceae</taxon>
        <taxon>Corallincola</taxon>
    </lineage>
</organism>
<dbReference type="AlphaFoldDB" id="A0A368MY74"/>
<dbReference type="OrthoDB" id="6399689at2"/>
<keyword evidence="3" id="KW-1185">Reference proteome</keyword>
<evidence type="ECO:0000259" key="1">
    <source>
        <dbReference type="PROSITE" id="PS50943"/>
    </source>
</evidence>
<dbReference type="Gene3D" id="1.10.260.40">
    <property type="entry name" value="lambda repressor-like DNA-binding domains"/>
    <property type="match status" value="1"/>
</dbReference>
<dbReference type="Proteomes" id="UP000252558">
    <property type="component" value="Unassembled WGS sequence"/>
</dbReference>
<evidence type="ECO:0000313" key="3">
    <source>
        <dbReference type="Proteomes" id="UP000252558"/>
    </source>
</evidence>
<sequence>METKPKGKNAKKKPFKQTQQLINLALNDGWTQVEIAEKCRVHQSVVSSWKKGAKKAVESTLMPLLEIYGHKLRRNSFRVYWKLDPETLKPTFHKVEGKVILSQSFSDPRRKNCKLIKKIPVYKLVIHDQGKGKFRVIQQNRLTFGDSNEELECSQEDAIWSSIIGDQMSAVELIDFVEIYCKEQLRKYPSDANTLPYLIRKALLNHGYHVEGVVEYPAVW</sequence>
<feature type="domain" description="HTH cro/C1-type" evidence="1">
    <location>
        <begin position="21"/>
        <end position="77"/>
    </location>
</feature>
<gene>
    <name evidence="2" type="ORF">DU002_19110</name>
</gene>
<dbReference type="SUPFAM" id="SSF47413">
    <property type="entry name" value="lambda repressor-like DNA-binding domains"/>
    <property type="match status" value="1"/>
</dbReference>
<evidence type="ECO:0000313" key="2">
    <source>
        <dbReference type="EMBL" id="RCU42880.1"/>
    </source>
</evidence>
<protein>
    <submittedName>
        <fullName evidence="2">XRE family transcriptional regulator</fullName>
    </submittedName>
</protein>
<accession>A0A368MY74</accession>
<dbReference type="EMBL" id="QPID01000020">
    <property type="protein sequence ID" value="RCU42880.1"/>
    <property type="molecule type" value="Genomic_DNA"/>
</dbReference>
<dbReference type="GO" id="GO:0003677">
    <property type="term" value="F:DNA binding"/>
    <property type="evidence" value="ECO:0007669"/>
    <property type="project" value="InterPro"/>
</dbReference>